<keyword evidence="3" id="KW-1185">Reference proteome</keyword>
<name>A0ABX0LTH0_9BURK</name>
<dbReference type="SUPFAM" id="SSF48371">
    <property type="entry name" value="ARM repeat"/>
    <property type="match status" value="1"/>
</dbReference>
<comment type="caution">
    <text evidence="2">The sequence shown here is derived from an EMBL/GenBank/DDBJ whole genome shotgun (WGS) entry which is preliminary data.</text>
</comment>
<dbReference type="InterPro" id="IPR016024">
    <property type="entry name" value="ARM-type_fold"/>
</dbReference>
<evidence type="ECO:0008006" key="4">
    <source>
        <dbReference type="Google" id="ProtNLM"/>
    </source>
</evidence>
<organism evidence="2 3">
    <name type="scientific">Massilia rubra</name>
    <dbReference type="NCBI Taxonomy" id="2607910"/>
    <lineage>
        <taxon>Bacteria</taxon>
        <taxon>Pseudomonadati</taxon>
        <taxon>Pseudomonadota</taxon>
        <taxon>Betaproteobacteria</taxon>
        <taxon>Burkholderiales</taxon>
        <taxon>Oxalobacteraceae</taxon>
        <taxon>Telluria group</taxon>
        <taxon>Massilia</taxon>
    </lineage>
</organism>
<sequence length="661" mass="71403">MRLKTTIAHAVLSAALSVVVAAAQASMVAFSPVCPQELLHITPEQVERLIPQGLDRDQSCYQDALVRAQAQAVPVLVRLLRDEREASQVSAMQVVKKLGSTAVATLPDLMTLLRSKVAQLDTLQAQGGAGQAQEHAQHMVQLTAHAITSVGPAAQAAIPELLALYGRPDFPYPSRYMLLQYLWAMAEASDTARLALVAGLLAKETLTNEEAEMIAPSLIRMGSRASPLLPALRASLHKSGGSLIEAYLAVQGDEVGIPYLFQSAGMVVDPLKKRGPLADRYVADAIRQASSRSAAITVLARNIDSPGAIAHLIDKLGDPSTADSAAAAFITINRKFPQANEKLLASLLAAGNRDPLRRDLFLRAMDVTGPVAQIPRSLLVDGLRSDLRLARRQAPQGPQVACLPATILWKAGLLSPSDLPMLKRAYRDAAQSGAHACLSETVDLIASLASRPALEFLYERFLASNDEQHMQDLQRALMRNIAPLAPRLEASIGRLRGARLVMVESMLLAPGGEEVLAAYRARILPGLLALPFKADAHRLLLAPYSEYQASFGISPGMRSTDTPATRGGLAVLRMDRIAPRTPELVSLLLRLVAGSNEDAAKQAMLLLQNIRDEQRGLRAACFRQIGQLLVETPLGPAQRRLATLERVYAYSRRDHDRSPVQ</sequence>
<accession>A0ABX0LTH0</accession>
<evidence type="ECO:0000313" key="3">
    <source>
        <dbReference type="Proteomes" id="UP000785613"/>
    </source>
</evidence>
<dbReference type="RefSeq" id="WP_167227060.1">
    <property type="nucleotide sequence ID" value="NZ_VUYU01000012.1"/>
</dbReference>
<dbReference type="EMBL" id="VUYU01000012">
    <property type="protein sequence ID" value="NHZ35655.1"/>
    <property type="molecule type" value="Genomic_DNA"/>
</dbReference>
<keyword evidence="1" id="KW-0732">Signal</keyword>
<protein>
    <recommendedName>
        <fullName evidence="4">HEAT repeat domain-containing protein</fullName>
    </recommendedName>
</protein>
<feature type="signal peptide" evidence="1">
    <location>
        <begin position="1"/>
        <end position="25"/>
    </location>
</feature>
<dbReference type="Proteomes" id="UP000785613">
    <property type="component" value="Unassembled WGS sequence"/>
</dbReference>
<evidence type="ECO:0000313" key="2">
    <source>
        <dbReference type="EMBL" id="NHZ35655.1"/>
    </source>
</evidence>
<evidence type="ECO:0000256" key="1">
    <source>
        <dbReference type="SAM" id="SignalP"/>
    </source>
</evidence>
<proteinExistence type="predicted"/>
<gene>
    <name evidence="2" type="ORF">F0185_19000</name>
</gene>
<feature type="chain" id="PRO_5045892715" description="HEAT repeat domain-containing protein" evidence="1">
    <location>
        <begin position="26"/>
        <end position="661"/>
    </location>
</feature>
<reference evidence="2 3" key="1">
    <citation type="submission" date="2019-09" db="EMBL/GenBank/DDBJ databases">
        <title>Taxonomy of Antarctic Massilia spp.: description of Massilia rubra sp. nov., Massilia aquatica sp. nov., Massilia mucilaginosa sp. nov., Massilia frigida sp. nov. isolated from streams, lakes and regoliths.</title>
        <authorList>
            <person name="Holochova P."/>
            <person name="Sedlacek I."/>
            <person name="Kralova S."/>
            <person name="Maslanova I."/>
            <person name="Busse H.-J."/>
            <person name="Stankova E."/>
            <person name="Vrbovska V."/>
            <person name="Kovarovic V."/>
            <person name="Bartak M."/>
            <person name="Svec P."/>
            <person name="Pantucek R."/>
        </authorList>
    </citation>
    <scope>NUCLEOTIDE SEQUENCE [LARGE SCALE GENOMIC DNA]</scope>
    <source>
        <strain evidence="2 3">CCM 8692</strain>
    </source>
</reference>